<dbReference type="SUPFAM" id="SSF53335">
    <property type="entry name" value="S-adenosyl-L-methionine-dependent methyltransferases"/>
    <property type="match status" value="1"/>
</dbReference>
<feature type="compositionally biased region" description="Basic and acidic residues" evidence="9">
    <location>
        <begin position="1"/>
        <end position="17"/>
    </location>
</feature>
<dbReference type="PANTHER" id="PTHR45904">
    <property type="entry name" value="TRNA (URACIL-5-)-METHYLTRANSFERASE"/>
    <property type="match status" value="1"/>
</dbReference>
<accession>A0A8B7ZHP0</accession>
<dbReference type="OMA" id="TPLWNMP"/>
<evidence type="ECO:0000259" key="10">
    <source>
        <dbReference type="PROSITE" id="PS50102"/>
    </source>
</evidence>
<proteinExistence type="inferred from homology"/>
<evidence type="ECO:0000313" key="12">
    <source>
        <dbReference type="RefSeq" id="XP_022105168.1"/>
    </source>
</evidence>
<evidence type="ECO:0000256" key="4">
    <source>
        <dbReference type="ARBA" id="ARBA00033763"/>
    </source>
</evidence>
<feature type="region of interest" description="Disordered" evidence="9">
    <location>
        <begin position="1"/>
        <end position="62"/>
    </location>
</feature>
<dbReference type="Gene3D" id="3.30.70.330">
    <property type="match status" value="1"/>
</dbReference>
<dbReference type="InterPro" id="IPR035979">
    <property type="entry name" value="RBD_domain_sf"/>
</dbReference>
<dbReference type="SUPFAM" id="SSF54928">
    <property type="entry name" value="RNA-binding domain, RBD"/>
    <property type="match status" value="1"/>
</dbReference>
<dbReference type="Gene3D" id="2.40.50.1070">
    <property type="match status" value="1"/>
</dbReference>
<dbReference type="Gene3D" id="3.40.50.150">
    <property type="entry name" value="Vaccinia Virus protein VP39"/>
    <property type="match status" value="1"/>
</dbReference>
<dbReference type="RefSeq" id="XP_022105169.1">
    <property type="nucleotide sequence ID" value="XM_022249477.1"/>
</dbReference>
<dbReference type="GO" id="GO:0030697">
    <property type="term" value="F:tRNA (uracil(54)-C5)-methyltransferase activity, S-adenosyl methionine-dependent"/>
    <property type="evidence" value="ECO:0007669"/>
    <property type="project" value="UniProtKB-EC"/>
</dbReference>
<feature type="domain" description="RRM" evidence="10">
    <location>
        <begin position="91"/>
        <end position="164"/>
    </location>
</feature>
<evidence type="ECO:0000256" key="2">
    <source>
        <dbReference type="ARBA" id="ARBA00022679"/>
    </source>
</evidence>
<keyword evidence="11" id="KW-1185">Reference proteome</keyword>
<dbReference type="PROSITE" id="PS50102">
    <property type="entry name" value="RRM"/>
    <property type="match status" value="1"/>
</dbReference>
<organism evidence="11 12">
    <name type="scientific">Acanthaster planci</name>
    <name type="common">Crown-of-thorns starfish</name>
    <dbReference type="NCBI Taxonomy" id="133434"/>
    <lineage>
        <taxon>Eukaryota</taxon>
        <taxon>Metazoa</taxon>
        <taxon>Echinodermata</taxon>
        <taxon>Eleutherozoa</taxon>
        <taxon>Asterozoa</taxon>
        <taxon>Asteroidea</taxon>
        <taxon>Valvatacea</taxon>
        <taxon>Valvatida</taxon>
        <taxon>Acanthasteridae</taxon>
        <taxon>Acanthaster</taxon>
    </lineage>
</organism>
<dbReference type="Pfam" id="PF05958">
    <property type="entry name" value="tRNA_U5-meth_tr"/>
    <property type="match status" value="1"/>
</dbReference>
<protein>
    <recommendedName>
        <fullName evidence="4">tRNA (uracil(54)-C(5))-methyltransferase</fullName>
        <ecNumber evidence="4">2.1.1.35</ecNumber>
    </recommendedName>
</protein>
<dbReference type="GO" id="GO:0032259">
    <property type="term" value="P:methylation"/>
    <property type="evidence" value="ECO:0007669"/>
    <property type="project" value="UniProtKB-KW"/>
</dbReference>
<feature type="binding site" evidence="7">
    <location>
        <position position="542"/>
    </location>
    <ligand>
        <name>S-adenosyl-L-methionine</name>
        <dbReference type="ChEBI" id="CHEBI:59789"/>
    </ligand>
</feature>
<keyword evidence="3 7" id="KW-0949">S-adenosyl-L-methionine</keyword>
<dbReference type="CTD" id="27037"/>
<feature type="binding site" evidence="7">
    <location>
        <position position="492"/>
    </location>
    <ligand>
        <name>S-adenosyl-L-methionine</name>
        <dbReference type="ChEBI" id="CHEBI:59789"/>
    </ligand>
</feature>
<dbReference type="InterPro" id="IPR029063">
    <property type="entry name" value="SAM-dependent_MTases_sf"/>
</dbReference>
<evidence type="ECO:0000256" key="3">
    <source>
        <dbReference type="ARBA" id="ARBA00022691"/>
    </source>
</evidence>
<feature type="binding site" evidence="7">
    <location>
        <position position="442"/>
    </location>
    <ligand>
        <name>S-adenosyl-L-methionine</name>
        <dbReference type="ChEBI" id="CHEBI:59789"/>
    </ligand>
</feature>
<dbReference type="RefSeq" id="XP_022105168.1">
    <property type="nucleotide sequence ID" value="XM_022249476.1"/>
</dbReference>
<evidence type="ECO:0000313" key="11">
    <source>
        <dbReference type="Proteomes" id="UP000694845"/>
    </source>
</evidence>
<feature type="active site" evidence="8">
    <location>
        <position position="570"/>
    </location>
</feature>
<keyword evidence="6" id="KW-0694">RNA-binding</keyword>
<sequence length="650" mass="72738">MEDKQETTEDSLADKEAPATVTQVDAGKKPVEEALTSSANQNEADNISESPSHDFESQDSSFSKSEESVADAAILDPYHYLTRRHFTSEIFKIEIQNLPRHFGFAQLKKMLNGLQLKPKKVKAVNKATYAFVTFSCEEDKEEALKVLNGHKWKGQILRAKLAKPVKDPYTESIALKRSQEESEENSKEAKKRKEEDNLPVEERLNSIVTPLWNQPYEEQLSTKQNNTREFLCNLSKMLQRNILEMSAWLAQQRKNHSGMACQLEPIKQSPVLESYRNKCEFTIGKSVEAKDNTVGFRLGAYKGGHVSVVNPSSCCHICPSTKAVVNSFQQYIQQESSLSSYDTQLHCGHWGMLLVRTSLDGGKMAAACMHPQDLSKEVIDAEKQKLRHYFQEGEGQSCQLTSLYLSLQGESSKSYEHLAGDEHITEELLGLKFRISPDAFFQVNTKAAEVLYTAIADWAEVTPDTTVLDICCGTGTIGITLAKRVKKVIGIEMNQQAVEDAVFNAKANNLSNVEYVCGKAEVVLPDMTPDLRRCDNVVGIVDPPRPGMPTKVLQAIRRCANLRRLIYVSCHPQNAINNFIDLCRPVSNRNKGIPFRPTKAVAVDLFPHTKHCELIILFERADRVDSFYEVPEGVQRSGNISSEGPATVMS</sequence>
<gene>
    <name evidence="12 13" type="primary">LOC110987055</name>
</gene>
<comment type="similarity">
    <text evidence="7">Belongs to the class I-like SAM-binding methyltransferase superfamily. RNA M5U methyltransferase family.</text>
</comment>
<dbReference type="InterPro" id="IPR045850">
    <property type="entry name" value="TRM2_met"/>
</dbReference>
<comment type="caution">
    <text evidence="7">Lacks conserved residue(s) required for the propagation of feature annotation.</text>
</comment>
<dbReference type="Proteomes" id="UP000694845">
    <property type="component" value="Unplaced"/>
</dbReference>
<dbReference type="KEGG" id="aplc:110987055"/>
<dbReference type="EC" id="2.1.1.35" evidence="4"/>
<keyword evidence="2 7" id="KW-0808">Transferase</keyword>
<dbReference type="InterPro" id="IPR034262">
    <property type="entry name" value="TRMT2A_RRM"/>
</dbReference>
<evidence type="ECO:0000256" key="6">
    <source>
        <dbReference type="PROSITE-ProRule" id="PRU00176"/>
    </source>
</evidence>
<dbReference type="PANTHER" id="PTHR45904:SF2">
    <property type="entry name" value="TRNA (URACIL-5-)-METHYLTRANSFERASE HOMOLOG A"/>
    <property type="match status" value="1"/>
</dbReference>
<evidence type="ECO:0000313" key="13">
    <source>
        <dbReference type="RefSeq" id="XP_022105169.1"/>
    </source>
</evidence>
<dbReference type="OrthoDB" id="10250660at2759"/>
<dbReference type="CDD" id="cd12439">
    <property type="entry name" value="RRM_TRMT2A"/>
    <property type="match status" value="1"/>
</dbReference>
<dbReference type="InterPro" id="IPR012677">
    <property type="entry name" value="Nucleotide-bd_a/b_plait_sf"/>
</dbReference>
<feature type="compositionally biased region" description="Basic and acidic residues" evidence="9">
    <location>
        <begin position="177"/>
        <end position="198"/>
    </location>
</feature>
<dbReference type="InterPro" id="IPR010280">
    <property type="entry name" value="U5_MeTrfase_fam"/>
</dbReference>
<dbReference type="InterPro" id="IPR000504">
    <property type="entry name" value="RRM_dom"/>
</dbReference>
<keyword evidence="1 7" id="KW-0489">Methyltransferase</keyword>
<dbReference type="InterPro" id="IPR030390">
    <property type="entry name" value="MeTrfase_TrmA_AS"/>
</dbReference>
<dbReference type="PROSITE" id="PS51687">
    <property type="entry name" value="SAM_MT_RNA_M5U"/>
    <property type="match status" value="1"/>
</dbReference>
<dbReference type="CDD" id="cd02440">
    <property type="entry name" value="AdoMet_MTases"/>
    <property type="match status" value="1"/>
</dbReference>
<dbReference type="PROSITE" id="PS01230">
    <property type="entry name" value="TRMA_1"/>
    <property type="match status" value="1"/>
</dbReference>
<evidence type="ECO:0000256" key="8">
    <source>
        <dbReference type="PROSITE-ProRule" id="PRU10015"/>
    </source>
</evidence>
<feature type="region of interest" description="Disordered" evidence="9">
    <location>
        <begin position="172"/>
        <end position="198"/>
    </location>
</feature>
<evidence type="ECO:0000256" key="5">
    <source>
        <dbReference type="ARBA" id="ARBA00047278"/>
    </source>
</evidence>
<evidence type="ECO:0000256" key="1">
    <source>
        <dbReference type="ARBA" id="ARBA00022603"/>
    </source>
</evidence>
<comment type="catalytic activity">
    <reaction evidence="5">
        <text>uridine(54) in tRNA + S-adenosyl-L-methionine = 5-methyluridine(54) in tRNA + S-adenosyl-L-homocysteine + H(+)</text>
        <dbReference type="Rhea" id="RHEA:42712"/>
        <dbReference type="Rhea" id="RHEA-COMP:10167"/>
        <dbReference type="Rhea" id="RHEA-COMP:10193"/>
        <dbReference type="ChEBI" id="CHEBI:15378"/>
        <dbReference type="ChEBI" id="CHEBI:57856"/>
        <dbReference type="ChEBI" id="CHEBI:59789"/>
        <dbReference type="ChEBI" id="CHEBI:65315"/>
        <dbReference type="ChEBI" id="CHEBI:74447"/>
        <dbReference type="EC" id="2.1.1.35"/>
    </reaction>
    <physiologicalReaction direction="left-to-right" evidence="5">
        <dbReference type="Rhea" id="RHEA:42713"/>
    </physiologicalReaction>
</comment>
<dbReference type="GO" id="GO:0003723">
    <property type="term" value="F:RNA binding"/>
    <property type="evidence" value="ECO:0007669"/>
    <property type="project" value="UniProtKB-UniRule"/>
</dbReference>
<dbReference type="AlphaFoldDB" id="A0A8B7ZHP0"/>
<evidence type="ECO:0000256" key="7">
    <source>
        <dbReference type="PROSITE-ProRule" id="PRU01024"/>
    </source>
</evidence>
<feature type="compositionally biased region" description="Polar residues" evidence="9">
    <location>
        <begin position="35"/>
        <end position="50"/>
    </location>
</feature>
<reference evidence="12 13" key="1">
    <citation type="submission" date="2025-04" db="UniProtKB">
        <authorList>
            <consortium name="RefSeq"/>
        </authorList>
    </citation>
    <scope>IDENTIFICATION</scope>
</reference>
<evidence type="ECO:0000256" key="9">
    <source>
        <dbReference type="SAM" id="MobiDB-lite"/>
    </source>
</evidence>
<dbReference type="GO" id="GO:0006396">
    <property type="term" value="P:RNA processing"/>
    <property type="evidence" value="ECO:0007669"/>
    <property type="project" value="InterPro"/>
</dbReference>
<feature type="active site" description="Nucleophile" evidence="7">
    <location>
        <position position="570"/>
    </location>
</feature>
<dbReference type="GeneID" id="110987055"/>
<name>A0A8B7ZHP0_ACAPL</name>